<dbReference type="Proteomes" id="UP000183071">
    <property type="component" value="Unassembled WGS sequence"/>
</dbReference>
<sequence length="148" mass="16670">MDVFTFTTLSGIVTGNTIENRLEISEPSTSYVNIFAEKSLSEKFGIRTEIIYAMGGGESNTLEIPIIFKYKPLKNLNFYSGLQANFLLVRKNSVSNKAGFGFNVGAEYHLGNHFFVDTRYVHKFSQLKSSFRVDKAINSVRLGIGYKF</sequence>
<protein>
    <submittedName>
        <fullName evidence="1">OMP_b-brl_2 multi-domain protein</fullName>
    </submittedName>
    <submittedName>
        <fullName evidence="2">Outer membrane protein beta-barrel domain-containing protein</fullName>
    </submittedName>
</protein>
<evidence type="ECO:0000313" key="3">
    <source>
        <dbReference type="Proteomes" id="UP000037716"/>
    </source>
</evidence>
<dbReference type="Proteomes" id="UP000037716">
    <property type="component" value="Unassembled WGS sequence"/>
</dbReference>
<gene>
    <name evidence="1" type="ORF">I602_1860</name>
    <name evidence="2" type="ORF">SAMN05444353_1629</name>
</gene>
<organism evidence="1 3">
    <name type="scientific">Polaribacter dokdonensis DSW-5</name>
    <dbReference type="NCBI Taxonomy" id="1300348"/>
    <lineage>
        <taxon>Bacteria</taxon>
        <taxon>Pseudomonadati</taxon>
        <taxon>Bacteroidota</taxon>
        <taxon>Flavobacteriia</taxon>
        <taxon>Flavobacteriales</taxon>
        <taxon>Flavobacteriaceae</taxon>
    </lineage>
</organism>
<evidence type="ECO:0000313" key="4">
    <source>
        <dbReference type="Proteomes" id="UP000183071"/>
    </source>
</evidence>
<reference evidence="2 4" key="2">
    <citation type="submission" date="2016-10" db="EMBL/GenBank/DDBJ databases">
        <authorList>
            <person name="Varghese N."/>
            <person name="Submissions S."/>
        </authorList>
    </citation>
    <scope>NUCLEOTIDE SEQUENCE [LARGE SCALE GENOMIC DNA]</scope>
    <source>
        <strain evidence="2 4">DSW-5</strain>
    </source>
</reference>
<comment type="caution">
    <text evidence="1">The sequence shown here is derived from an EMBL/GenBank/DDBJ whole genome shotgun (WGS) entry which is preliminary data.</text>
</comment>
<dbReference type="Gene3D" id="2.40.160.20">
    <property type="match status" value="1"/>
</dbReference>
<name>A0A0N0CFS0_9FLAO</name>
<dbReference type="SUPFAM" id="SSF56925">
    <property type="entry name" value="OMPA-like"/>
    <property type="match status" value="1"/>
</dbReference>
<keyword evidence="4" id="KW-1185">Reference proteome</keyword>
<reference evidence="1 3" key="1">
    <citation type="submission" date="2015-07" db="EMBL/GenBank/DDBJ databases">
        <title>Genome of Polaribacter dokdonenesis DSW-5, isolated from seawater off Dokdo in Korea.</title>
        <authorList>
            <person name="Yoon K."/>
            <person name="Song J.Y."/>
            <person name="Kim J.F."/>
        </authorList>
    </citation>
    <scope>NUCLEOTIDE SEQUENCE [LARGE SCALE GENOMIC DNA]</scope>
    <source>
        <strain evidence="1 3">DSW-5</strain>
    </source>
</reference>
<dbReference type="PATRIC" id="fig|1300348.6.peg.1859"/>
<dbReference type="EMBL" id="LGBR01000001">
    <property type="protein sequence ID" value="KOY52300.1"/>
    <property type="molecule type" value="Genomic_DNA"/>
</dbReference>
<evidence type="ECO:0000313" key="2">
    <source>
        <dbReference type="EMBL" id="SEE42886.1"/>
    </source>
</evidence>
<proteinExistence type="predicted"/>
<dbReference type="InterPro" id="IPR011250">
    <property type="entry name" value="OMP/PagP_B-barrel"/>
</dbReference>
<dbReference type="EMBL" id="FNUE01000002">
    <property type="protein sequence ID" value="SEE42886.1"/>
    <property type="molecule type" value="Genomic_DNA"/>
</dbReference>
<accession>A0A0N0CFS0</accession>
<evidence type="ECO:0000313" key="1">
    <source>
        <dbReference type="EMBL" id="KOY52300.1"/>
    </source>
</evidence>
<dbReference type="RefSeq" id="WP_053974412.1">
    <property type="nucleotide sequence ID" value="NZ_FNUE01000002.1"/>
</dbReference>
<dbReference type="AlphaFoldDB" id="A0A0N0CFS0"/>